<evidence type="ECO:0000313" key="2">
    <source>
        <dbReference type="Proteomes" id="UP000533598"/>
    </source>
</evidence>
<proteinExistence type="predicted"/>
<comment type="caution">
    <text evidence="1">The sequence shown here is derived from an EMBL/GenBank/DDBJ whole genome shotgun (WGS) entry which is preliminary data.</text>
</comment>
<dbReference type="Proteomes" id="UP000533598">
    <property type="component" value="Unassembled WGS sequence"/>
</dbReference>
<organism evidence="1 2">
    <name type="scientific">Crossiella cryophila</name>
    <dbReference type="NCBI Taxonomy" id="43355"/>
    <lineage>
        <taxon>Bacteria</taxon>
        <taxon>Bacillati</taxon>
        <taxon>Actinomycetota</taxon>
        <taxon>Actinomycetes</taxon>
        <taxon>Pseudonocardiales</taxon>
        <taxon>Pseudonocardiaceae</taxon>
        <taxon>Crossiella</taxon>
    </lineage>
</organism>
<dbReference type="RefSeq" id="WP_185008081.1">
    <property type="nucleotide sequence ID" value="NZ_BAAAUI010000008.1"/>
</dbReference>
<reference evidence="1 2" key="1">
    <citation type="submission" date="2020-08" db="EMBL/GenBank/DDBJ databases">
        <title>Sequencing the genomes of 1000 actinobacteria strains.</title>
        <authorList>
            <person name="Klenk H.-P."/>
        </authorList>
    </citation>
    <scope>NUCLEOTIDE SEQUENCE [LARGE SCALE GENOMIC DNA]</scope>
    <source>
        <strain evidence="1 2">DSM 44230</strain>
    </source>
</reference>
<keyword evidence="2" id="KW-1185">Reference proteome</keyword>
<gene>
    <name evidence="1" type="ORF">HNR67_007596</name>
</gene>
<sequence>MTLCDRDPNNDNEAMARISVRLREASGEERIVLAQKVMKIQRYAPKCGAFQDLEIGYAQVVEAVRVVFYGDEDPSTVYATNWYRNPYAGCGGC</sequence>
<accession>A0A7W7CHS1</accession>
<dbReference type="EMBL" id="JACHMH010000001">
    <property type="protein sequence ID" value="MBB4681478.1"/>
    <property type="molecule type" value="Genomic_DNA"/>
</dbReference>
<name>A0A7W7CHS1_9PSEU</name>
<evidence type="ECO:0000313" key="1">
    <source>
        <dbReference type="EMBL" id="MBB4681478.1"/>
    </source>
</evidence>
<protein>
    <submittedName>
        <fullName evidence="1">Uncharacterized protein</fullName>
    </submittedName>
</protein>
<dbReference type="AlphaFoldDB" id="A0A7W7CHS1"/>